<organism evidence="2 3">
    <name type="scientific">Acinetobacter johnsonii</name>
    <dbReference type="NCBI Taxonomy" id="40214"/>
    <lineage>
        <taxon>Bacteria</taxon>
        <taxon>Pseudomonadati</taxon>
        <taxon>Pseudomonadota</taxon>
        <taxon>Gammaproteobacteria</taxon>
        <taxon>Moraxellales</taxon>
        <taxon>Moraxellaceae</taxon>
        <taxon>Acinetobacter</taxon>
    </lineage>
</organism>
<evidence type="ECO:0000313" key="3">
    <source>
        <dbReference type="Proteomes" id="UP001162261"/>
    </source>
</evidence>
<evidence type="ECO:0000313" key="1">
    <source>
        <dbReference type="EMBL" id="MDH0969470.1"/>
    </source>
</evidence>
<reference evidence="2" key="1">
    <citation type="submission" date="2022-09" db="EMBL/GenBank/DDBJ databases">
        <title>Intensive care unit water sources are persistently colonized with multi-drug resistant bacteria and are the site of extensive horizontal gene transfer of antibiotic resistance genes.</title>
        <authorList>
            <person name="Diorio-Toth L."/>
        </authorList>
    </citation>
    <scope>NUCLEOTIDE SEQUENCE</scope>
    <source>
        <strain evidence="2">GD03649</strain>
        <strain evidence="1">GD03920</strain>
    </source>
</reference>
<dbReference type="EMBL" id="JAOCBE010000001">
    <property type="protein sequence ID" value="MDH0969470.1"/>
    <property type="molecule type" value="Genomic_DNA"/>
</dbReference>
<dbReference type="Proteomes" id="UP001159915">
    <property type="component" value="Unassembled WGS sequence"/>
</dbReference>
<name>A0AA42XGJ3_ACIJO</name>
<dbReference type="RefSeq" id="WP_227555023.1">
    <property type="nucleotide sequence ID" value="NZ_CP059080.1"/>
</dbReference>
<comment type="caution">
    <text evidence="2">The sequence shown here is derived from an EMBL/GenBank/DDBJ whole genome shotgun (WGS) entry which is preliminary data.</text>
</comment>
<sequence>MSLNKKERYMGRPLRTRIDFAKTLSWYDFFHNQLIAFGKIKNDFGLAKLLCKDTEKSHESNLFKKYKFGLSTPQQEWIDIIDSKCIGSSNIINHSIWKNLKYRTTEEKLILIELNNLPNYIFENLIINGHIKDFNKSDLEKLAQYGSLDSLCALYLLHQWGYSIGSTSLVNDCCSFIINTLELLLKRHDYLERSHIFLFDEICDQIFIMELKGYNRPLKIKLNWRQYRDRNWTIEIREKSKRTEADLIAHPKINHLIPCIDENLVNLYKQILG</sequence>
<accession>A0AA42XGJ3</accession>
<dbReference type="Proteomes" id="UP001162261">
    <property type="component" value="Unassembled WGS sequence"/>
</dbReference>
<dbReference type="AlphaFoldDB" id="A0AA42XGJ3"/>
<protein>
    <submittedName>
        <fullName evidence="2">Uncharacterized protein</fullName>
    </submittedName>
</protein>
<evidence type="ECO:0000313" key="2">
    <source>
        <dbReference type="EMBL" id="MDH2173882.1"/>
    </source>
</evidence>
<proteinExistence type="predicted"/>
<gene>
    <name evidence="1" type="ORF">N5C10_09435</name>
    <name evidence="2" type="ORF">N5J46_15935</name>
</gene>
<dbReference type="EMBL" id="JAOCLH010000046">
    <property type="protein sequence ID" value="MDH2173882.1"/>
    <property type="molecule type" value="Genomic_DNA"/>
</dbReference>